<dbReference type="PANTHER" id="PTHR19991:SF3">
    <property type="entry name" value="LETHAL (2) 01289, ISOFORM F"/>
    <property type="match status" value="1"/>
</dbReference>
<dbReference type="EMBL" id="BMAV01006688">
    <property type="protein sequence ID" value="GFY48897.1"/>
    <property type="molecule type" value="Genomic_DNA"/>
</dbReference>
<dbReference type="PANTHER" id="PTHR19991">
    <property type="entry name" value="L 2 01289"/>
    <property type="match status" value="1"/>
</dbReference>
<gene>
    <name evidence="3" type="primary">X975_03770</name>
    <name evidence="3" type="ORF">TNIN_497352</name>
</gene>
<evidence type="ECO:0000313" key="4">
    <source>
        <dbReference type="Proteomes" id="UP000886998"/>
    </source>
</evidence>
<protein>
    <submittedName>
        <fullName evidence="3">Protein disulfide-isomerase</fullName>
    </submittedName>
</protein>
<keyword evidence="4" id="KW-1185">Reference proteome</keyword>
<dbReference type="SUPFAM" id="SSF52833">
    <property type="entry name" value="Thioredoxin-like"/>
    <property type="match status" value="13"/>
</dbReference>
<feature type="signal peptide" evidence="1">
    <location>
        <begin position="1"/>
        <end position="20"/>
    </location>
</feature>
<dbReference type="InterPro" id="IPR013766">
    <property type="entry name" value="Thioredoxin_domain"/>
</dbReference>
<dbReference type="Gene3D" id="3.40.30.10">
    <property type="entry name" value="Glutaredoxin"/>
    <property type="match status" value="13"/>
</dbReference>
<dbReference type="Proteomes" id="UP000886998">
    <property type="component" value="Unassembled WGS sequence"/>
</dbReference>
<dbReference type="CDD" id="cd02961">
    <property type="entry name" value="PDI_a_family"/>
    <property type="match status" value="5"/>
</dbReference>
<dbReference type="CDD" id="cd02947">
    <property type="entry name" value="TRX_family"/>
    <property type="match status" value="2"/>
</dbReference>
<evidence type="ECO:0000259" key="2">
    <source>
        <dbReference type="PROSITE" id="PS51352"/>
    </source>
</evidence>
<comment type="caution">
    <text evidence="3">The sequence shown here is derived from an EMBL/GenBank/DDBJ whole genome shotgun (WGS) entry which is preliminary data.</text>
</comment>
<feature type="domain" description="Thioredoxin" evidence="2">
    <location>
        <begin position="1454"/>
        <end position="1586"/>
    </location>
</feature>
<evidence type="ECO:0000313" key="3">
    <source>
        <dbReference type="EMBL" id="GFY48897.1"/>
    </source>
</evidence>
<feature type="domain" description="Thioredoxin" evidence="2">
    <location>
        <begin position="862"/>
        <end position="1000"/>
    </location>
</feature>
<accession>A0A8X6X9Z3</accession>
<sequence length="1665" mass="191497">MRRVVAVTWLLLLLTPLGQGIRKTIEPTNAIEDVDARRLEELINTEEFLAVLFYTKECKDCHKILQELEKIDDDAENFGVQFVKNGEKFLAKKYGVSEFPALVYFRNKHPAIYDGDLMKEDAVLAWLTNIESMELPDEIEEVNAKVLESLIDETEYVAVLFYKNDSVSEEVLKDLEEIDDDADKSGISFVKISDEVLALEFGLETLPALLYYRNKVPLLYDGNLHDEKLVLNWLEAHKDLDADVIEDISSNILPALIDNTTFLAVLFYDKNDEKSQTTLLELEAIDDDASKHGIPFVKISDLEVAADYGITELPELVYFEKKIPNFYQGDLSNEEEVLNWLIHQKESDEIEDVTNKVLAQMIKTSDFLAVLFYDSASNTSQTITEELERIDDDCDQHGIPLVKIDDSQLESLYGIKNPPALAFYKKQVPKFYTGDLANEEQVLQWLVEQMNVEEIEDVSSAVLQQMIKNTDFLSILFYSKNDAKSQKVIKELENIDDEADERNLPFVKIADEELAKSYGIDDELPILLYFEKQIPSLYRGDLMNEEEVLKWLVHQMASDEIEEVTDKLLLAMVKKHDQVAVLFYDATSDSHVIHELEKIDDEADQQGIVFLKTSDIAAAEKFGIEYLPALVFFYDGMPNIYPGDIKDEDEVLEWLITQLTKDEIEDVTEKMLLYLVDSSPNLAALFYDEDAAVSAVVLKELENIDDELSEQGIPFVKISDYSLAKQFGLNDELPILVYFENKIPSVYEGDLTIEADVLEWLIKQKNEDSIEEVTEEILMVLVKDRGYVLTFFAPNDCESCETILHELENIDDELDKVGILLVTTDDMNIASSKANITEFPALVLFRNMQPVPYTGDLMDENAILAWATSEDTLDIPDAIEEVNLLMLENLLNTSHSVVVLFYSKTDCPKCEAVLQSVENIDDDAEQNDVDFVKVSDPEVSEAYNITQFPTLVLFRKESADKYHGDLRKPDEILKWIIENRDRPDSFIEDVDRKELEALIEEQTIAVFFCDLMNENELLLWLIEQKTEDTMENINREMLFRLIEEQEYLAIYFYRENDKLSKDILKHLEQIDDDCSDYEVQLLKMSDNLMAKKYRVRNPPGLVFFRHGNPIVYPGDLTDEEEVLDWLTSPDNMESSDAIEKVNKRMLERVLARCDYLAVFFYRRFHCRKCARALEELENIDDDAEAQNIHFVKIDDEKLARSFGVFSVPALVFFRFGDTEDPVIYAGDLKNGTDILGWLITQKDPSSDMIEEMDGDELEELIESADFLAVLFYDPDEEDCPECQETLADLENIDDDTDRHGILFVKTTDDSIAADYGITRFPALIYFENNVPSIYEGDISAEEEVLQWLIHSKSEDTIETVNRDMCDKLIENTPYLVVLFYKHQHKVSESVLEELENIDAFTDDYGIQMVKTQDSSIARRYGVKQFPALIFFRNEHPLVYKGDLNSEEAVLDWILDDNTLELADDIEEVNGEMLEKLVERHQLLAVYFYEEECEVCLDILNDLEEIDEEASLFGIGFVKVSESTAGVQWGVHSVPTLAYFRKGVPAFYEGALSDPESVLDWLTSQDMIELKNEIEEVSRKMLDKLLQENDFIAIFFSDDADCPACEEALHSLEEIDDDIDELDILFVKIKDPRYARKYGVKHLPSLTYFRKRFPTIYHGKKHHNSF</sequence>
<reference evidence="3" key="1">
    <citation type="submission" date="2020-08" db="EMBL/GenBank/DDBJ databases">
        <title>Multicomponent nature underlies the extraordinary mechanical properties of spider dragline silk.</title>
        <authorList>
            <person name="Kono N."/>
            <person name="Nakamura H."/>
            <person name="Mori M."/>
            <person name="Yoshida Y."/>
            <person name="Ohtoshi R."/>
            <person name="Malay A.D."/>
            <person name="Moran D.A.P."/>
            <person name="Tomita M."/>
            <person name="Numata K."/>
            <person name="Arakawa K."/>
        </authorList>
    </citation>
    <scope>NUCLEOTIDE SEQUENCE</scope>
</reference>
<keyword evidence="1" id="KW-0732">Signal</keyword>
<proteinExistence type="predicted"/>
<evidence type="ECO:0000256" key="1">
    <source>
        <dbReference type="SAM" id="SignalP"/>
    </source>
</evidence>
<name>A0A8X6X9Z3_9ARAC</name>
<dbReference type="Pfam" id="PF00085">
    <property type="entry name" value="Thioredoxin"/>
    <property type="match status" value="1"/>
</dbReference>
<feature type="chain" id="PRO_5036483231" evidence="1">
    <location>
        <begin position="21"/>
        <end position="1665"/>
    </location>
</feature>
<organism evidence="3 4">
    <name type="scientific">Trichonephila inaurata madagascariensis</name>
    <dbReference type="NCBI Taxonomy" id="2747483"/>
    <lineage>
        <taxon>Eukaryota</taxon>
        <taxon>Metazoa</taxon>
        <taxon>Ecdysozoa</taxon>
        <taxon>Arthropoda</taxon>
        <taxon>Chelicerata</taxon>
        <taxon>Arachnida</taxon>
        <taxon>Araneae</taxon>
        <taxon>Araneomorphae</taxon>
        <taxon>Entelegynae</taxon>
        <taxon>Araneoidea</taxon>
        <taxon>Nephilidae</taxon>
        <taxon>Trichonephila</taxon>
        <taxon>Trichonephila inaurata</taxon>
    </lineage>
</organism>
<dbReference type="InterPro" id="IPR036249">
    <property type="entry name" value="Thioredoxin-like_sf"/>
</dbReference>
<dbReference type="OrthoDB" id="6414192at2759"/>
<dbReference type="PROSITE" id="PS51352">
    <property type="entry name" value="THIOREDOXIN_2"/>
    <property type="match status" value="3"/>
</dbReference>
<feature type="domain" description="Thioredoxin" evidence="2">
    <location>
        <begin position="1237"/>
        <end position="1353"/>
    </location>
</feature>